<evidence type="ECO:0000256" key="2">
    <source>
        <dbReference type="SAM" id="Phobius"/>
    </source>
</evidence>
<comment type="caution">
    <text evidence="5">The sequence shown here is derived from an EMBL/GenBank/DDBJ whole genome shotgun (WGS) entry which is preliminary data.</text>
</comment>
<proteinExistence type="predicted"/>
<accession>A0ABU7V9E8</accession>
<dbReference type="InterPro" id="IPR052955">
    <property type="entry name" value="UPF0703_membrane_permease"/>
</dbReference>
<keyword evidence="2" id="KW-0812">Transmembrane</keyword>
<feature type="region of interest" description="Disordered" evidence="1">
    <location>
        <begin position="68"/>
        <end position="102"/>
    </location>
</feature>
<keyword evidence="2" id="KW-1133">Transmembrane helix</keyword>
<dbReference type="EMBL" id="JAZHOV010000010">
    <property type="protein sequence ID" value="MEF2256309.1"/>
    <property type="molecule type" value="Genomic_DNA"/>
</dbReference>
<keyword evidence="6" id="KW-1185">Reference proteome</keyword>
<evidence type="ECO:0000313" key="5">
    <source>
        <dbReference type="EMBL" id="MEF2256309.1"/>
    </source>
</evidence>
<feature type="domain" description="DUF1980" evidence="3">
    <location>
        <begin position="19"/>
        <end position="140"/>
    </location>
</feature>
<dbReference type="Pfam" id="PF21537">
    <property type="entry name" value="DUF1980_C"/>
    <property type="match status" value="1"/>
</dbReference>
<evidence type="ECO:0000313" key="6">
    <source>
        <dbReference type="Proteomes" id="UP001351900"/>
    </source>
</evidence>
<evidence type="ECO:0000256" key="1">
    <source>
        <dbReference type="SAM" id="MobiDB-lite"/>
    </source>
</evidence>
<dbReference type="PANTHER" id="PTHR40047">
    <property type="entry name" value="UPF0703 PROTEIN YCGQ"/>
    <property type="match status" value="1"/>
</dbReference>
<gene>
    <name evidence="5" type="ORF">V2V91_14390</name>
</gene>
<feature type="domain" description="DUF1980" evidence="4">
    <location>
        <begin position="180"/>
        <end position="272"/>
    </location>
</feature>
<dbReference type="NCBIfam" id="TIGR03943">
    <property type="entry name" value="TIGR03943 family putative permease subunit"/>
    <property type="match status" value="1"/>
</dbReference>
<dbReference type="RefSeq" id="WP_331792374.1">
    <property type="nucleotide sequence ID" value="NZ_BAAAUO010000006.1"/>
</dbReference>
<feature type="compositionally biased region" description="Basic and acidic residues" evidence="1">
    <location>
        <begin position="68"/>
        <end position="99"/>
    </location>
</feature>
<feature type="transmembrane region" description="Helical" evidence="2">
    <location>
        <begin position="12"/>
        <end position="30"/>
    </location>
</feature>
<feature type="transmembrane region" description="Helical" evidence="2">
    <location>
        <begin position="107"/>
        <end position="129"/>
    </location>
</feature>
<evidence type="ECO:0000259" key="3">
    <source>
        <dbReference type="Pfam" id="PF09323"/>
    </source>
</evidence>
<dbReference type="PANTHER" id="PTHR40047:SF1">
    <property type="entry name" value="UPF0703 PROTEIN YCGQ"/>
    <property type="match status" value="1"/>
</dbReference>
<feature type="transmembrane region" description="Helical" evidence="2">
    <location>
        <begin position="42"/>
        <end position="62"/>
    </location>
</feature>
<organism evidence="5 6">
    <name type="scientific">Microbacterium schleiferi</name>
    <dbReference type="NCBI Taxonomy" id="69362"/>
    <lineage>
        <taxon>Bacteria</taxon>
        <taxon>Bacillati</taxon>
        <taxon>Actinomycetota</taxon>
        <taxon>Actinomycetes</taxon>
        <taxon>Micrococcales</taxon>
        <taxon>Microbacteriaceae</taxon>
        <taxon>Microbacterium</taxon>
    </lineage>
</organism>
<reference evidence="5 6" key="1">
    <citation type="submission" date="2024-01" db="EMBL/GenBank/DDBJ databases">
        <title>the genome sequence of strain Microbacterium schleiferi NBRC 15075.</title>
        <authorList>
            <person name="Ding Y."/>
            <person name="Zhang G."/>
        </authorList>
    </citation>
    <scope>NUCLEOTIDE SEQUENCE [LARGE SCALE GENOMIC DNA]</scope>
    <source>
        <strain evidence="5 6">NBRC 15075</strain>
    </source>
</reference>
<dbReference type="InterPro" id="IPR015402">
    <property type="entry name" value="DUF1980"/>
</dbReference>
<evidence type="ECO:0000259" key="4">
    <source>
        <dbReference type="Pfam" id="PF21537"/>
    </source>
</evidence>
<dbReference type="Proteomes" id="UP001351900">
    <property type="component" value="Unassembled WGS sequence"/>
</dbReference>
<dbReference type="InterPro" id="IPR048493">
    <property type="entry name" value="DUF1980_N"/>
</dbReference>
<dbReference type="Pfam" id="PF09323">
    <property type="entry name" value="DUF1980"/>
    <property type="match status" value="1"/>
</dbReference>
<sequence length="272" mass="27613">MPRLGSLGTRWLGVGLASALAVLTVGLAVTGRLSLYINPESAWFAVGMSVIVLIGAVASFALPLGAEEDHGHDHEDAGPARHTDADHGRASMETEEGHAHAHARHPVALAGTVIAGVLASAVVIGALALPPSSLSPQFASTSTSTTPVLFGGRDVVTLASTGDTATFGVGEWATVFATATDPASFDGDAVTLTGFVAPGDAGTGFLLSRFVITHCVIDAQLAAVPISWGGTAAPEGEWATVTGTVRSDSAGRLHIAAESVEAVPEPEDPYEY</sequence>
<name>A0ABU7V9E8_9MICO</name>
<keyword evidence="2" id="KW-0472">Membrane</keyword>
<protein>
    <submittedName>
        <fullName evidence="5">TIGR03943 family protein</fullName>
    </submittedName>
</protein>
<dbReference type="InterPro" id="IPR048447">
    <property type="entry name" value="DUF1980_C"/>
</dbReference>